<accession>A0A9W9YJK5</accession>
<dbReference type="Proteomes" id="UP001163046">
    <property type="component" value="Unassembled WGS sequence"/>
</dbReference>
<dbReference type="EMBL" id="MU827342">
    <property type="protein sequence ID" value="KAJ7353767.1"/>
    <property type="molecule type" value="Genomic_DNA"/>
</dbReference>
<dbReference type="AlphaFoldDB" id="A0A9W9YJK5"/>
<organism evidence="2 3">
    <name type="scientific">Desmophyllum pertusum</name>
    <dbReference type="NCBI Taxonomy" id="174260"/>
    <lineage>
        <taxon>Eukaryota</taxon>
        <taxon>Metazoa</taxon>
        <taxon>Cnidaria</taxon>
        <taxon>Anthozoa</taxon>
        <taxon>Hexacorallia</taxon>
        <taxon>Scleractinia</taxon>
        <taxon>Caryophylliina</taxon>
        <taxon>Caryophylliidae</taxon>
        <taxon>Desmophyllum</taxon>
    </lineage>
</organism>
<reference evidence="2" key="1">
    <citation type="submission" date="2023-01" db="EMBL/GenBank/DDBJ databases">
        <title>Genome assembly of the deep-sea coral Lophelia pertusa.</title>
        <authorList>
            <person name="Herrera S."/>
            <person name="Cordes E."/>
        </authorList>
    </citation>
    <scope>NUCLEOTIDE SEQUENCE</scope>
    <source>
        <strain evidence="2">USNM1676648</strain>
        <tissue evidence="2">Polyp</tissue>
    </source>
</reference>
<gene>
    <name evidence="2" type="primary">ING3</name>
    <name evidence="2" type="ORF">OS493_032638</name>
</gene>
<dbReference type="OrthoDB" id="5411773at2759"/>
<evidence type="ECO:0000313" key="3">
    <source>
        <dbReference type="Proteomes" id="UP001163046"/>
    </source>
</evidence>
<name>A0A9W9YJK5_9CNID</name>
<sequence>MELEADNAGITEILEQRSLRLDEPLNPPSPARNNHIHGLPMTGHKRKTHDSLSSDMVNGDHFSLPGMHDYSYGSLGAYTRCHHRQNQSHRIILGLLLDRTH</sequence>
<comment type="caution">
    <text evidence="2">The sequence shown here is derived from an EMBL/GenBank/DDBJ whole genome shotgun (WGS) entry which is preliminary data.</text>
</comment>
<feature type="compositionally biased region" description="Basic and acidic residues" evidence="1">
    <location>
        <begin position="14"/>
        <end position="23"/>
    </location>
</feature>
<feature type="region of interest" description="Disordered" evidence="1">
    <location>
        <begin position="1"/>
        <end position="57"/>
    </location>
</feature>
<proteinExistence type="predicted"/>
<evidence type="ECO:0000313" key="2">
    <source>
        <dbReference type="EMBL" id="KAJ7353767.1"/>
    </source>
</evidence>
<evidence type="ECO:0000256" key="1">
    <source>
        <dbReference type="SAM" id="MobiDB-lite"/>
    </source>
</evidence>
<keyword evidence="3" id="KW-1185">Reference proteome</keyword>
<protein>
    <submittedName>
        <fullName evidence="2">Inhibitor of growth protein 3</fullName>
    </submittedName>
</protein>